<proteinExistence type="predicted"/>
<dbReference type="PROSITE" id="PS51462">
    <property type="entry name" value="NUDIX"/>
    <property type="match status" value="1"/>
</dbReference>
<dbReference type="AlphaFoldDB" id="A0A7S2S268"/>
<dbReference type="Pfam" id="PF00293">
    <property type="entry name" value="NUDIX"/>
    <property type="match status" value="1"/>
</dbReference>
<dbReference type="SUPFAM" id="SSF55811">
    <property type="entry name" value="Nudix"/>
    <property type="match status" value="1"/>
</dbReference>
<name>A0A7S2S268_9STRA</name>
<feature type="domain" description="Nudix hydrolase" evidence="3">
    <location>
        <begin position="4"/>
        <end position="150"/>
    </location>
</feature>
<protein>
    <recommendedName>
        <fullName evidence="3">Nudix hydrolase domain-containing protein</fullName>
    </recommendedName>
</protein>
<organism evidence="4">
    <name type="scientific">Eucampia antarctica</name>
    <dbReference type="NCBI Taxonomy" id="49252"/>
    <lineage>
        <taxon>Eukaryota</taxon>
        <taxon>Sar</taxon>
        <taxon>Stramenopiles</taxon>
        <taxon>Ochrophyta</taxon>
        <taxon>Bacillariophyta</taxon>
        <taxon>Mediophyceae</taxon>
        <taxon>Biddulphiophycidae</taxon>
        <taxon>Hemiaulales</taxon>
        <taxon>Hemiaulaceae</taxon>
        <taxon>Eucampia</taxon>
    </lineage>
</organism>
<dbReference type="InterPro" id="IPR015797">
    <property type="entry name" value="NUDIX_hydrolase-like_dom_sf"/>
</dbReference>
<evidence type="ECO:0000256" key="1">
    <source>
        <dbReference type="ARBA" id="ARBA00001946"/>
    </source>
</evidence>
<dbReference type="EMBL" id="HBHI01022145">
    <property type="protein sequence ID" value="CAD9687272.1"/>
    <property type="molecule type" value="Transcribed_RNA"/>
</dbReference>
<dbReference type="InterPro" id="IPR000086">
    <property type="entry name" value="NUDIX_hydrolase_dom"/>
</dbReference>
<dbReference type="PANTHER" id="PTHR43046:SF13">
    <property type="entry name" value="NUDIX HYDROLASE DOMAIN-CONTAINING PROTEIN"/>
    <property type="match status" value="1"/>
</dbReference>
<dbReference type="GO" id="GO:0016787">
    <property type="term" value="F:hydrolase activity"/>
    <property type="evidence" value="ECO:0007669"/>
    <property type="project" value="UniProtKB-KW"/>
</dbReference>
<evidence type="ECO:0000259" key="3">
    <source>
        <dbReference type="PROSITE" id="PS51462"/>
    </source>
</evidence>
<comment type="cofactor">
    <cofactor evidence="1">
        <name>Mg(2+)</name>
        <dbReference type="ChEBI" id="CHEBI:18420"/>
    </cofactor>
</comment>
<keyword evidence="2" id="KW-0378">Hydrolase</keyword>
<evidence type="ECO:0000313" key="4">
    <source>
        <dbReference type="EMBL" id="CAD9687272.1"/>
    </source>
</evidence>
<gene>
    <name evidence="4" type="ORF">EANT1437_LOCUS11383</name>
</gene>
<evidence type="ECO:0000256" key="2">
    <source>
        <dbReference type="ARBA" id="ARBA00022801"/>
    </source>
</evidence>
<sequence>MDNISKGVSDLLVVHPDGKKIFIGKRNVHPQPDWWLVGGRMFTGETAVDSCRRLLQRELTLDIHPNRFTTVCCQTMAWHMRQQEPKHHGTVDLQVVLSFQVKEDELSKVVFDRNEYDEVKWVDAHEILNGDYHPALKHPIRCLLTKWKLKKLEGIIDSDNNDDVAKAAKGFVQSMRECNSFLVQEQKDGQSNYKVKNEKMNYEANVFVKAPGIEDE</sequence>
<reference evidence="4" key="1">
    <citation type="submission" date="2021-01" db="EMBL/GenBank/DDBJ databases">
        <authorList>
            <person name="Corre E."/>
            <person name="Pelletier E."/>
            <person name="Niang G."/>
            <person name="Scheremetjew M."/>
            <person name="Finn R."/>
            <person name="Kale V."/>
            <person name="Holt S."/>
            <person name="Cochrane G."/>
            <person name="Meng A."/>
            <person name="Brown T."/>
            <person name="Cohen L."/>
        </authorList>
    </citation>
    <scope>NUCLEOTIDE SEQUENCE</scope>
    <source>
        <strain evidence="4">CCMP1452</strain>
    </source>
</reference>
<accession>A0A7S2S268</accession>
<dbReference type="PANTHER" id="PTHR43046">
    <property type="entry name" value="GDP-MANNOSE MANNOSYL HYDROLASE"/>
    <property type="match status" value="1"/>
</dbReference>
<dbReference type="Gene3D" id="3.90.79.10">
    <property type="entry name" value="Nucleoside Triphosphate Pyrophosphohydrolase"/>
    <property type="match status" value="1"/>
</dbReference>